<dbReference type="GO" id="GO:0003677">
    <property type="term" value="F:DNA binding"/>
    <property type="evidence" value="ECO:0007669"/>
    <property type="project" value="UniProtKB-KW"/>
</dbReference>
<keyword evidence="6" id="KW-1185">Reference proteome</keyword>
<protein>
    <submittedName>
        <fullName evidence="5">Putative transcriptional regulator</fullName>
    </submittedName>
</protein>
<dbReference type="OrthoDB" id="370168at2"/>
<sequence length="104" mass="11605">MSRCRHCAPVPEGVRQAAGLLEGRWTVSILWASYEGASRFNEFKQAVGEIPPRTLAQRLVELERAGVLERVVIDARPPRVEYRLTPAGRRLQAVVDALVRWAGA</sequence>
<dbReference type="InterPro" id="IPR036388">
    <property type="entry name" value="WH-like_DNA-bd_sf"/>
</dbReference>
<comment type="caution">
    <text evidence="5">The sequence shown here is derived from an EMBL/GenBank/DDBJ whole genome shotgun (WGS) entry which is preliminary data.</text>
</comment>
<keyword evidence="1" id="KW-0805">Transcription regulation</keyword>
<reference evidence="6" key="2">
    <citation type="journal article" date="2019" name="MicrobiologyOpen">
        <title>High-quality draft genome sequence of Gaiella occulta isolated from a 150 meter deep mineral water borehole and comparison with the genome sequences of other deep-branching lineages of the phylum Actinobacteria.</title>
        <authorList>
            <person name="Severino R."/>
            <person name="Froufe H.J.C."/>
            <person name="Barroso C."/>
            <person name="Albuquerque L."/>
            <person name="Lobo-da-Cunha A."/>
            <person name="da Costa M.S."/>
            <person name="Egas C."/>
        </authorList>
    </citation>
    <scope>NUCLEOTIDE SEQUENCE [LARGE SCALE GENOMIC DNA]</scope>
    <source>
        <strain evidence="6">F2-233</strain>
    </source>
</reference>
<dbReference type="Pfam" id="PF01638">
    <property type="entry name" value="HxlR"/>
    <property type="match status" value="1"/>
</dbReference>
<dbReference type="SUPFAM" id="SSF46785">
    <property type="entry name" value="Winged helix' DNA-binding domain"/>
    <property type="match status" value="1"/>
</dbReference>
<evidence type="ECO:0000313" key="5">
    <source>
        <dbReference type="EMBL" id="RDI74435.1"/>
    </source>
</evidence>
<evidence type="ECO:0000256" key="1">
    <source>
        <dbReference type="ARBA" id="ARBA00023015"/>
    </source>
</evidence>
<dbReference type="PANTHER" id="PTHR33204">
    <property type="entry name" value="TRANSCRIPTIONAL REGULATOR, MARR FAMILY"/>
    <property type="match status" value="1"/>
</dbReference>
<dbReference type="InterPro" id="IPR002577">
    <property type="entry name" value="HTH_HxlR"/>
</dbReference>
<dbReference type="Gene3D" id="1.10.10.10">
    <property type="entry name" value="Winged helix-like DNA-binding domain superfamily/Winged helix DNA-binding domain"/>
    <property type="match status" value="1"/>
</dbReference>
<feature type="domain" description="HTH hxlR-type" evidence="4">
    <location>
        <begin position="7"/>
        <end position="104"/>
    </location>
</feature>
<dbReference type="PANTHER" id="PTHR33204:SF37">
    <property type="entry name" value="HTH-TYPE TRANSCRIPTIONAL REGULATOR YODB"/>
    <property type="match status" value="1"/>
</dbReference>
<evidence type="ECO:0000256" key="3">
    <source>
        <dbReference type="ARBA" id="ARBA00023163"/>
    </source>
</evidence>
<keyword evidence="2" id="KW-0238">DNA-binding</keyword>
<reference evidence="5 6" key="1">
    <citation type="submission" date="2018-07" db="EMBL/GenBank/DDBJ databases">
        <title>High-quality-draft genome sequence of Gaiella occulta.</title>
        <authorList>
            <person name="Severino R."/>
            <person name="Froufe H.J.C."/>
            <person name="Rainey F.A."/>
            <person name="Barroso C."/>
            <person name="Albuquerque L."/>
            <person name="Lobo-Da-Cunha A."/>
            <person name="Da Costa M.S."/>
            <person name="Egas C."/>
        </authorList>
    </citation>
    <scope>NUCLEOTIDE SEQUENCE [LARGE SCALE GENOMIC DNA]</scope>
    <source>
        <strain evidence="5 6">F2-233</strain>
    </source>
</reference>
<name>A0A7M2YWQ2_9ACTN</name>
<proteinExistence type="predicted"/>
<evidence type="ECO:0000256" key="2">
    <source>
        <dbReference type="ARBA" id="ARBA00023125"/>
    </source>
</evidence>
<accession>A0A7M2YWQ2</accession>
<dbReference type="InterPro" id="IPR036390">
    <property type="entry name" value="WH_DNA-bd_sf"/>
</dbReference>
<evidence type="ECO:0000259" key="4">
    <source>
        <dbReference type="PROSITE" id="PS51118"/>
    </source>
</evidence>
<dbReference type="PROSITE" id="PS51118">
    <property type="entry name" value="HTH_HXLR"/>
    <property type="match status" value="1"/>
</dbReference>
<dbReference type="EMBL" id="QQZY01000004">
    <property type="protein sequence ID" value="RDI74435.1"/>
    <property type="molecule type" value="Genomic_DNA"/>
</dbReference>
<evidence type="ECO:0000313" key="6">
    <source>
        <dbReference type="Proteomes" id="UP000254134"/>
    </source>
</evidence>
<organism evidence="5 6">
    <name type="scientific">Gaiella occulta</name>
    <dbReference type="NCBI Taxonomy" id="1002870"/>
    <lineage>
        <taxon>Bacteria</taxon>
        <taxon>Bacillati</taxon>
        <taxon>Actinomycetota</taxon>
        <taxon>Thermoleophilia</taxon>
        <taxon>Gaiellales</taxon>
        <taxon>Gaiellaceae</taxon>
        <taxon>Gaiella</taxon>
    </lineage>
</organism>
<dbReference type="RefSeq" id="WP_114796427.1">
    <property type="nucleotide sequence ID" value="NZ_QQZY01000004.1"/>
</dbReference>
<keyword evidence="3" id="KW-0804">Transcription</keyword>
<dbReference type="Proteomes" id="UP000254134">
    <property type="component" value="Unassembled WGS sequence"/>
</dbReference>
<gene>
    <name evidence="5" type="ORF">Gocc_2011</name>
</gene>
<dbReference type="AlphaFoldDB" id="A0A7M2YWQ2"/>